<evidence type="ECO:0000313" key="10">
    <source>
        <dbReference type="EMBL" id="MFC4617108.1"/>
    </source>
</evidence>
<dbReference type="PANTHER" id="PTHR35789:SF1">
    <property type="entry name" value="SPORE GERMINATION PROTEIN B3"/>
    <property type="match status" value="1"/>
</dbReference>
<proteinExistence type="inferred from homology"/>
<protein>
    <submittedName>
        <fullName evidence="10">Ger(X)C family spore germination C-terminal domain-containing protein</fullName>
    </submittedName>
</protein>
<dbReference type="EMBL" id="JBHSFW010000001">
    <property type="protein sequence ID" value="MFC4617108.1"/>
    <property type="molecule type" value="Genomic_DNA"/>
</dbReference>
<evidence type="ECO:0000256" key="6">
    <source>
        <dbReference type="ARBA" id="ARBA00023139"/>
    </source>
</evidence>
<evidence type="ECO:0000313" key="11">
    <source>
        <dbReference type="Proteomes" id="UP001596022"/>
    </source>
</evidence>
<dbReference type="RefSeq" id="WP_376844169.1">
    <property type="nucleotide sequence ID" value="NZ_JBHSFW010000001.1"/>
</dbReference>
<dbReference type="InterPro" id="IPR046953">
    <property type="entry name" value="Spore_GerAC-like_C"/>
</dbReference>
<evidence type="ECO:0000256" key="4">
    <source>
        <dbReference type="ARBA" id="ARBA00022729"/>
    </source>
</evidence>
<dbReference type="PANTHER" id="PTHR35789">
    <property type="entry name" value="SPORE GERMINATION PROTEIN B3"/>
    <property type="match status" value="1"/>
</dbReference>
<dbReference type="InterPro" id="IPR057336">
    <property type="entry name" value="GerAC_N"/>
</dbReference>
<evidence type="ECO:0000256" key="3">
    <source>
        <dbReference type="ARBA" id="ARBA00022544"/>
    </source>
</evidence>
<feature type="domain" description="Spore germination protein N-terminal" evidence="9">
    <location>
        <begin position="2"/>
        <end position="98"/>
    </location>
</feature>
<dbReference type="Pfam" id="PF25198">
    <property type="entry name" value="Spore_GerAC_N"/>
    <property type="match status" value="1"/>
</dbReference>
<evidence type="ECO:0000259" key="9">
    <source>
        <dbReference type="Pfam" id="PF25198"/>
    </source>
</evidence>
<dbReference type="InterPro" id="IPR038501">
    <property type="entry name" value="Spore_GerAC_C_sf"/>
</dbReference>
<keyword evidence="3" id="KW-0309">Germination</keyword>
<evidence type="ECO:0000256" key="7">
    <source>
        <dbReference type="ARBA" id="ARBA00023288"/>
    </source>
</evidence>
<keyword evidence="7" id="KW-0449">Lipoprotein</keyword>
<evidence type="ECO:0000256" key="5">
    <source>
        <dbReference type="ARBA" id="ARBA00023136"/>
    </source>
</evidence>
<comment type="caution">
    <text evidence="10">The sequence shown here is derived from an EMBL/GenBank/DDBJ whole genome shotgun (WGS) entry which is preliminary data.</text>
</comment>
<comment type="subcellular location">
    <subcellularLocation>
        <location evidence="1">Membrane</location>
        <topology evidence="1">Lipid-anchor</topology>
    </subcellularLocation>
</comment>
<dbReference type="InterPro" id="IPR008844">
    <property type="entry name" value="Spore_GerAC-like"/>
</dbReference>
<keyword evidence="5" id="KW-0472">Membrane</keyword>
<evidence type="ECO:0000259" key="8">
    <source>
        <dbReference type="Pfam" id="PF05504"/>
    </source>
</evidence>
<dbReference type="Pfam" id="PF05504">
    <property type="entry name" value="Spore_GerAC"/>
    <property type="match status" value="1"/>
</dbReference>
<gene>
    <name evidence="10" type="ORF">ACFO4N_00030</name>
</gene>
<accession>A0ABV9GG39</accession>
<feature type="domain" description="Spore germination GerAC-like C-terminal" evidence="8">
    <location>
        <begin position="137"/>
        <end position="302"/>
    </location>
</feature>
<keyword evidence="4" id="KW-0732">Signal</keyword>
<keyword evidence="11" id="KW-1185">Reference proteome</keyword>
<evidence type="ECO:0000256" key="2">
    <source>
        <dbReference type="ARBA" id="ARBA00007886"/>
    </source>
</evidence>
<reference evidence="11" key="1">
    <citation type="journal article" date="2019" name="Int. J. Syst. Evol. Microbiol.">
        <title>The Global Catalogue of Microorganisms (GCM) 10K type strain sequencing project: providing services to taxonomists for standard genome sequencing and annotation.</title>
        <authorList>
            <consortium name="The Broad Institute Genomics Platform"/>
            <consortium name="The Broad Institute Genome Sequencing Center for Infectious Disease"/>
            <person name="Wu L."/>
            <person name="Ma J."/>
        </authorList>
    </citation>
    <scope>NUCLEOTIDE SEQUENCE [LARGE SCALE GENOMIC DNA]</scope>
    <source>
        <strain evidence="11">CGMCC 1.16306</strain>
    </source>
</reference>
<keyword evidence="6" id="KW-0564">Palmitate</keyword>
<dbReference type="Proteomes" id="UP001596022">
    <property type="component" value="Unassembled WGS sequence"/>
</dbReference>
<dbReference type="Gene3D" id="3.30.300.210">
    <property type="entry name" value="Nutrient germinant receptor protein C, domain 3"/>
    <property type="match status" value="1"/>
</dbReference>
<organism evidence="10 11">
    <name type="scientific">Camelliibacillus cellulosilyticus</name>
    <dbReference type="NCBI Taxonomy" id="2174486"/>
    <lineage>
        <taxon>Bacteria</taxon>
        <taxon>Bacillati</taxon>
        <taxon>Bacillota</taxon>
        <taxon>Bacilli</taxon>
        <taxon>Bacillales</taxon>
        <taxon>Sporolactobacillaceae</taxon>
        <taxon>Camelliibacillus</taxon>
    </lineage>
</organism>
<name>A0ABV9GG39_9BACL</name>
<evidence type="ECO:0000256" key="1">
    <source>
        <dbReference type="ARBA" id="ARBA00004635"/>
    </source>
</evidence>
<comment type="similarity">
    <text evidence="2">Belongs to the GerABKC lipoprotein family.</text>
</comment>
<sequence>MTTVVFGERAARDKIISSLDYLKRMNDFRPNIKLIVARGTTARNLVQIPQQLNPSIGMELQAYSKTTRFSPGAMFNDVSQFTEALISNTQDPYTGAMELAGHKGIDLVEPTAQALDVEQKASSFDGKRLGGLIIGQTAVFKGSRLVGFLNKKQTRGLLSINGKLKQDIVSVGCGGRDRGAVTLNITRLKSEYAPRLGGKTPAMDVNIHVTAEAKDITCSNYRLNTRSIAELNKELANTIADDAIDAVELAKNQWQTDIFAFGKAIYQKDPQKWEKLAPKWRKGVLKAMPVHVAVTANISRFGLFKDPMKANEAN</sequence>